<evidence type="ECO:0000259" key="7">
    <source>
        <dbReference type="PROSITE" id="PS50922"/>
    </source>
</evidence>
<evidence type="ECO:0000256" key="3">
    <source>
        <dbReference type="ARBA" id="ARBA00022989"/>
    </source>
</evidence>
<keyword evidence="4 5" id="KW-0472">Membrane</keyword>
<evidence type="ECO:0000256" key="4">
    <source>
        <dbReference type="ARBA" id="ARBA00023136"/>
    </source>
</evidence>
<protein>
    <submittedName>
        <fullName evidence="9">Topoisomerase I damage affected protein 4</fullName>
    </submittedName>
</protein>
<reference evidence="9" key="1">
    <citation type="journal article" date="2014" name="PLoS ONE">
        <title>Transcriptome-Based Identification of ABC Transporters in the Western Tarnished Plant Bug Lygus hesperus.</title>
        <authorList>
            <person name="Hull J.J."/>
            <person name="Chaney K."/>
            <person name="Geib S.M."/>
            <person name="Fabrick J.A."/>
            <person name="Brent C.S."/>
            <person name="Walsh D."/>
            <person name="Lavine L.C."/>
        </authorList>
    </citation>
    <scope>NUCLEOTIDE SEQUENCE</scope>
</reference>
<name>A0A0A9XJX6_LYGHE</name>
<sequence>MSTLFIHIRWILLYIPNQTLFCITEVAFASLFLLVRILWGTYAATVHLFPVFIKITFFNDPIPPPSYIGSVFTLCASLILQLLNMYWGSIILHKIIRVVRQLYLTTNTRKSI</sequence>
<evidence type="ECO:0000313" key="9">
    <source>
        <dbReference type="EMBL" id="JAG21022.1"/>
    </source>
</evidence>
<gene>
    <name evidence="9" type="primary">TDA4_0</name>
    <name evidence="8" type="synonym">TDA4_1</name>
    <name evidence="9" type="ORF">CM83_50621</name>
    <name evidence="8" type="ORF">CM83_50623</name>
</gene>
<dbReference type="InterPro" id="IPR006634">
    <property type="entry name" value="TLC-dom"/>
</dbReference>
<dbReference type="Pfam" id="PF03798">
    <property type="entry name" value="TRAM_LAG1_CLN8"/>
    <property type="match status" value="1"/>
</dbReference>
<reference evidence="9" key="2">
    <citation type="submission" date="2014-07" db="EMBL/GenBank/DDBJ databases">
        <authorList>
            <person name="Hull J."/>
        </authorList>
    </citation>
    <scope>NUCLEOTIDE SEQUENCE</scope>
</reference>
<organism evidence="9">
    <name type="scientific">Lygus hesperus</name>
    <name type="common">Western plant bug</name>
    <dbReference type="NCBI Taxonomy" id="30085"/>
    <lineage>
        <taxon>Eukaryota</taxon>
        <taxon>Metazoa</taxon>
        <taxon>Ecdysozoa</taxon>
        <taxon>Arthropoda</taxon>
        <taxon>Hexapoda</taxon>
        <taxon>Insecta</taxon>
        <taxon>Pterygota</taxon>
        <taxon>Neoptera</taxon>
        <taxon>Paraneoptera</taxon>
        <taxon>Hemiptera</taxon>
        <taxon>Heteroptera</taxon>
        <taxon>Panheteroptera</taxon>
        <taxon>Cimicomorpha</taxon>
        <taxon>Miridae</taxon>
        <taxon>Mirini</taxon>
        <taxon>Lygus</taxon>
    </lineage>
</organism>
<keyword evidence="3 6" id="KW-1133">Transmembrane helix</keyword>
<evidence type="ECO:0000256" key="5">
    <source>
        <dbReference type="PROSITE-ProRule" id="PRU00205"/>
    </source>
</evidence>
<dbReference type="GO" id="GO:0016020">
    <property type="term" value="C:membrane"/>
    <property type="evidence" value="ECO:0007669"/>
    <property type="project" value="UniProtKB-SubCell"/>
</dbReference>
<dbReference type="GO" id="GO:0016853">
    <property type="term" value="F:isomerase activity"/>
    <property type="evidence" value="ECO:0007669"/>
    <property type="project" value="UniProtKB-KW"/>
</dbReference>
<keyword evidence="9" id="KW-0413">Isomerase</keyword>
<evidence type="ECO:0000256" key="1">
    <source>
        <dbReference type="ARBA" id="ARBA00004141"/>
    </source>
</evidence>
<evidence type="ECO:0000313" key="8">
    <source>
        <dbReference type="EMBL" id="JAG21019.1"/>
    </source>
</evidence>
<evidence type="ECO:0000256" key="6">
    <source>
        <dbReference type="SAM" id="Phobius"/>
    </source>
</evidence>
<dbReference type="EMBL" id="GBHO01022582">
    <property type="protein sequence ID" value="JAG21022.1"/>
    <property type="molecule type" value="Transcribed_RNA"/>
</dbReference>
<dbReference type="AlphaFoldDB" id="A0A0A9XJX6"/>
<dbReference type="PROSITE" id="PS50922">
    <property type="entry name" value="TLC"/>
    <property type="match status" value="1"/>
</dbReference>
<feature type="domain" description="TLC" evidence="7">
    <location>
        <begin position="1"/>
        <end position="100"/>
    </location>
</feature>
<feature type="transmembrane region" description="Helical" evidence="6">
    <location>
        <begin position="67"/>
        <end position="87"/>
    </location>
</feature>
<evidence type="ECO:0000256" key="2">
    <source>
        <dbReference type="ARBA" id="ARBA00022692"/>
    </source>
</evidence>
<keyword evidence="2 5" id="KW-0812">Transmembrane</keyword>
<proteinExistence type="predicted"/>
<dbReference type="EMBL" id="GBHO01022585">
    <property type="protein sequence ID" value="JAG21019.1"/>
    <property type="molecule type" value="Transcribed_RNA"/>
</dbReference>
<comment type="subcellular location">
    <subcellularLocation>
        <location evidence="1">Membrane</location>
        <topology evidence="1">Multi-pass membrane protein</topology>
    </subcellularLocation>
</comment>
<accession>A0A0A9XJX6</accession>